<keyword evidence="2" id="KW-1185">Reference proteome</keyword>
<evidence type="ECO:0000313" key="2">
    <source>
        <dbReference type="Proteomes" id="UP000663880"/>
    </source>
</evidence>
<protein>
    <submittedName>
        <fullName evidence="1">Uncharacterized protein</fullName>
    </submittedName>
</protein>
<dbReference type="EMBL" id="CAJOBZ010000061">
    <property type="protein sequence ID" value="CAF4927335.1"/>
    <property type="molecule type" value="Genomic_DNA"/>
</dbReference>
<evidence type="ECO:0000313" key="1">
    <source>
        <dbReference type="EMBL" id="CAF4927335.1"/>
    </source>
</evidence>
<accession>A0A821WLV4</accession>
<reference evidence="1" key="1">
    <citation type="submission" date="2021-02" db="EMBL/GenBank/DDBJ databases">
        <authorList>
            <person name="Steward A R."/>
        </authorList>
    </citation>
    <scope>NUCLEOTIDE SEQUENCE</scope>
</reference>
<organism evidence="1 2">
    <name type="scientific">Pieris macdunnoughi</name>
    <dbReference type="NCBI Taxonomy" id="345717"/>
    <lineage>
        <taxon>Eukaryota</taxon>
        <taxon>Metazoa</taxon>
        <taxon>Ecdysozoa</taxon>
        <taxon>Arthropoda</taxon>
        <taxon>Hexapoda</taxon>
        <taxon>Insecta</taxon>
        <taxon>Pterygota</taxon>
        <taxon>Neoptera</taxon>
        <taxon>Endopterygota</taxon>
        <taxon>Lepidoptera</taxon>
        <taxon>Glossata</taxon>
        <taxon>Ditrysia</taxon>
        <taxon>Papilionoidea</taxon>
        <taxon>Pieridae</taxon>
        <taxon>Pierinae</taxon>
        <taxon>Pieris</taxon>
    </lineage>
</organism>
<dbReference type="AlphaFoldDB" id="A0A821WLV4"/>
<proteinExistence type="predicted"/>
<gene>
    <name evidence="1" type="ORF">PMACD_LOCUS13554</name>
</gene>
<comment type="caution">
    <text evidence="1">The sequence shown here is derived from an EMBL/GenBank/DDBJ whole genome shotgun (WGS) entry which is preliminary data.</text>
</comment>
<dbReference type="Proteomes" id="UP000663880">
    <property type="component" value="Unassembled WGS sequence"/>
</dbReference>
<sequence>MATYTTCTSFMGNVYVMPVKPLDGIARDTQMQIAIRITEFLPMCTVYCSPRADCQTKCTVKVEFHYPTRQLSFKQLMRTQVVRYVELRPAQVCPKVQLTEYYKKMSSIHFMYIEYNPYYLEIMNLGLLFAKQ</sequence>
<dbReference type="OrthoDB" id="7902892at2759"/>
<name>A0A821WLV4_9NEOP</name>